<dbReference type="AlphaFoldDB" id="T2SZL7"/>
<evidence type="ECO:0000313" key="2">
    <source>
        <dbReference type="Proteomes" id="UP000015645"/>
    </source>
</evidence>
<dbReference type="PATRIC" id="fig|1337391.3.peg.820"/>
<name>T2SZL7_HELPX</name>
<gene>
    <name evidence="1" type="ORF">L931_06645</name>
</gene>
<dbReference type="EMBL" id="ASYS01000167">
    <property type="protein sequence ID" value="EQD97755.1"/>
    <property type="molecule type" value="Genomic_DNA"/>
</dbReference>
<evidence type="ECO:0000313" key="1">
    <source>
        <dbReference type="EMBL" id="EQD97755.1"/>
    </source>
</evidence>
<reference evidence="1 2" key="1">
    <citation type="journal article" date="2013" name="Genome Announc.">
        <title>Draft Genome Sequences of Helicobacter pylori Strains Isolated from Regions of Low and High Gastric Cancer Risk in Colombia.</title>
        <authorList>
            <person name="Sheh A."/>
            <person name="Piazuelo M.B."/>
            <person name="Wilson K.T."/>
            <person name="Correa P."/>
            <person name="Fox J.G."/>
        </authorList>
    </citation>
    <scope>NUCLEOTIDE SEQUENCE [LARGE SCALE GENOMIC DNA]</scope>
    <source>
        <strain evidence="1 2">PZ5024</strain>
    </source>
</reference>
<comment type="caution">
    <text evidence="1">The sequence shown here is derived from an EMBL/GenBank/DDBJ whole genome shotgun (WGS) entry which is preliminary data.</text>
</comment>
<accession>T2SZL7</accession>
<organism evidence="1 2">
    <name type="scientific">Helicobacter pylori PZ5024</name>
    <dbReference type="NCBI Taxonomy" id="1337391"/>
    <lineage>
        <taxon>Bacteria</taxon>
        <taxon>Pseudomonadati</taxon>
        <taxon>Campylobacterota</taxon>
        <taxon>Epsilonproteobacteria</taxon>
        <taxon>Campylobacterales</taxon>
        <taxon>Helicobacteraceae</taxon>
        <taxon>Helicobacter</taxon>
    </lineage>
</organism>
<dbReference type="Proteomes" id="UP000015645">
    <property type="component" value="Unassembled WGS sequence"/>
</dbReference>
<sequence>MAEFNSLKTLLKGYRSTLELKLFAIKYSIKSSCKNGLYFAPLIN</sequence>
<protein>
    <submittedName>
        <fullName evidence="1">Uncharacterized protein</fullName>
    </submittedName>
</protein>
<proteinExistence type="predicted"/>